<feature type="domain" description="KIB1-4 beta-propeller" evidence="1">
    <location>
        <begin position="52"/>
        <end position="163"/>
    </location>
</feature>
<evidence type="ECO:0000313" key="3">
    <source>
        <dbReference type="Proteomes" id="UP001642260"/>
    </source>
</evidence>
<dbReference type="InterPro" id="IPR050942">
    <property type="entry name" value="F-box_BR-signaling"/>
</dbReference>
<keyword evidence="3" id="KW-1185">Reference proteome</keyword>
<proteinExistence type="predicted"/>
<dbReference type="Pfam" id="PF03478">
    <property type="entry name" value="Beta-prop_KIB1-4"/>
    <property type="match status" value="1"/>
</dbReference>
<organism evidence="2 3">
    <name type="scientific">Eruca vesicaria subsp. sativa</name>
    <name type="common">Garden rocket</name>
    <name type="synonym">Eruca sativa</name>
    <dbReference type="NCBI Taxonomy" id="29727"/>
    <lineage>
        <taxon>Eukaryota</taxon>
        <taxon>Viridiplantae</taxon>
        <taxon>Streptophyta</taxon>
        <taxon>Embryophyta</taxon>
        <taxon>Tracheophyta</taxon>
        <taxon>Spermatophyta</taxon>
        <taxon>Magnoliopsida</taxon>
        <taxon>eudicotyledons</taxon>
        <taxon>Gunneridae</taxon>
        <taxon>Pentapetalae</taxon>
        <taxon>rosids</taxon>
        <taxon>malvids</taxon>
        <taxon>Brassicales</taxon>
        <taxon>Brassicaceae</taxon>
        <taxon>Brassiceae</taxon>
        <taxon>Eruca</taxon>
    </lineage>
</organism>
<dbReference type="PANTHER" id="PTHR44259">
    <property type="entry name" value="OS07G0183000 PROTEIN-RELATED"/>
    <property type="match status" value="1"/>
</dbReference>
<dbReference type="AlphaFoldDB" id="A0ABC8IYN8"/>
<sequence>MQLNFEHLSFVDFERVKSVCSSWLSGSRQSKPNNKIPWMILFPEEINYCLLFNPENKEEKLYKTQHLDKHWADSLCLATSRSWLLMEIFHEVPLYIFNLLTLERIDLPKTLSYGFDSPILWIDKRSKDYLIIREDLAYFKKGDNSWKKKSRYSCQITKMAWYSKITSSMVSPKKNFVFSTFLVSSLCKFQELV</sequence>
<name>A0ABC8IYN8_ERUVS</name>
<evidence type="ECO:0000259" key="1">
    <source>
        <dbReference type="Pfam" id="PF03478"/>
    </source>
</evidence>
<gene>
    <name evidence="2" type="ORF">ERUC_LOCUS4186</name>
</gene>
<protein>
    <recommendedName>
        <fullName evidence="1">KIB1-4 beta-propeller domain-containing protein</fullName>
    </recommendedName>
</protein>
<evidence type="ECO:0000313" key="2">
    <source>
        <dbReference type="EMBL" id="CAH8306059.1"/>
    </source>
</evidence>
<dbReference type="EMBL" id="CAKOAT010063377">
    <property type="protein sequence ID" value="CAH8306059.1"/>
    <property type="molecule type" value="Genomic_DNA"/>
</dbReference>
<dbReference type="PANTHER" id="PTHR44259:SF25">
    <property type="entry name" value="F-BOX DOMAIN-CONTAINING PROTEIN"/>
    <property type="match status" value="1"/>
</dbReference>
<accession>A0ABC8IYN8</accession>
<reference evidence="2 3" key="1">
    <citation type="submission" date="2022-03" db="EMBL/GenBank/DDBJ databases">
        <authorList>
            <person name="Macdonald S."/>
            <person name="Ahmed S."/>
            <person name="Newling K."/>
        </authorList>
    </citation>
    <scope>NUCLEOTIDE SEQUENCE [LARGE SCALE GENOMIC DNA]</scope>
</reference>
<dbReference type="Proteomes" id="UP001642260">
    <property type="component" value="Unassembled WGS sequence"/>
</dbReference>
<comment type="caution">
    <text evidence="2">The sequence shown here is derived from an EMBL/GenBank/DDBJ whole genome shotgun (WGS) entry which is preliminary data.</text>
</comment>
<dbReference type="InterPro" id="IPR005174">
    <property type="entry name" value="KIB1-4_b-propeller"/>
</dbReference>